<dbReference type="RefSeq" id="WP_243569553.1">
    <property type="nucleotide sequence ID" value="NZ_BAAARD010000004.1"/>
</dbReference>
<evidence type="ECO:0000313" key="2">
    <source>
        <dbReference type="EMBL" id="UOE26742.1"/>
    </source>
</evidence>
<evidence type="ECO:0000259" key="1">
    <source>
        <dbReference type="Pfam" id="PF13649"/>
    </source>
</evidence>
<dbReference type="CDD" id="cd02440">
    <property type="entry name" value="AdoMet_MTases"/>
    <property type="match status" value="1"/>
</dbReference>
<keyword evidence="3" id="KW-1185">Reference proteome</keyword>
<protein>
    <submittedName>
        <fullName evidence="2">Class I SAM-dependent methyltransferase</fullName>
    </submittedName>
</protein>
<sequence length="202" mass="21229">MTVEAVSAAYGARSAEYLDAFGGIDAAAEADRRALLAWAGGVTGPALDVGCGPGQWTAFLAEHGLDIEGVDPTPEFVAAARLRHPAERFRLGRAEMLGVDDGSLGGILAWFSLIHTHPDAIDVAFEEFARALAPGGSLALGFFEGPELEAFPHAVTTAYFWPLALLAARVEDAGFTVTGAQARTDPGVRRQGLILARRTGVR</sequence>
<keyword evidence="2" id="KW-0808">Transferase</keyword>
<reference evidence="2 3" key="1">
    <citation type="submission" date="2022-03" db="EMBL/GenBank/DDBJ databases">
        <title>Agromyces sp. isolated from the gut of P. brevitarsis seulensis larvae.</title>
        <authorList>
            <person name="Won M."/>
            <person name="Kwon S.-W."/>
        </authorList>
    </citation>
    <scope>NUCLEOTIDE SEQUENCE [LARGE SCALE GENOMIC DNA]</scope>
    <source>
        <strain evidence="2 3">KACC 16215</strain>
    </source>
</reference>
<dbReference type="Proteomes" id="UP000831304">
    <property type="component" value="Chromosome"/>
</dbReference>
<organism evidence="2 3">
    <name type="scientific">Agromyces soli</name>
    <dbReference type="NCBI Taxonomy" id="659012"/>
    <lineage>
        <taxon>Bacteria</taxon>
        <taxon>Bacillati</taxon>
        <taxon>Actinomycetota</taxon>
        <taxon>Actinomycetes</taxon>
        <taxon>Micrococcales</taxon>
        <taxon>Microbacteriaceae</taxon>
        <taxon>Agromyces</taxon>
    </lineage>
</organism>
<dbReference type="GO" id="GO:0008168">
    <property type="term" value="F:methyltransferase activity"/>
    <property type="evidence" value="ECO:0007669"/>
    <property type="project" value="UniProtKB-KW"/>
</dbReference>
<dbReference type="GO" id="GO:0032259">
    <property type="term" value="P:methylation"/>
    <property type="evidence" value="ECO:0007669"/>
    <property type="project" value="UniProtKB-KW"/>
</dbReference>
<proteinExistence type="predicted"/>
<dbReference type="InterPro" id="IPR029063">
    <property type="entry name" value="SAM-dependent_MTases_sf"/>
</dbReference>
<dbReference type="Gene3D" id="3.40.50.150">
    <property type="entry name" value="Vaccinia Virus protein VP39"/>
    <property type="match status" value="1"/>
</dbReference>
<dbReference type="PANTHER" id="PTHR42912">
    <property type="entry name" value="METHYLTRANSFERASE"/>
    <property type="match status" value="1"/>
</dbReference>
<gene>
    <name evidence="2" type="ORF">MTP13_02885</name>
</gene>
<feature type="domain" description="Methyltransferase" evidence="1">
    <location>
        <begin position="47"/>
        <end position="136"/>
    </location>
</feature>
<dbReference type="InterPro" id="IPR041698">
    <property type="entry name" value="Methyltransf_25"/>
</dbReference>
<keyword evidence="2" id="KW-0489">Methyltransferase</keyword>
<dbReference type="SUPFAM" id="SSF53335">
    <property type="entry name" value="S-adenosyl-L-methionine-dependent methyltransferases"/>
    <property type="match status" value="1"/>
</dbReference>
<dbReference type="InterPro" id="IPR050508">
    <property type="entry name" value="Methyltransf_Superfamily"/>
</dbReference>
<accession>A0ABY4AU92</accession>
<dbReference type="Pfam" id="PF13649">
    <property type="entry name" value="Methyltransf_25"/>
    <property type="match status" value="1"/>
</dbReference>
<evidence type="ECO:0000313" key="3">
    <source>
        <dbReference type="Proteomes" id="UP000831304"/>
    </source>
</evidence>
<name>A0ABY4AU92_9MICO</name>
<dbReference type="EMBL" id="CP094533">
    <property type="protein sequence ID" value="UOE26742.1"/>
    <property type="molecule type" value="Genomic_DNA"/>
</dbReference>